<evidence type="ECO:0000259" key="2">
    <source>
        <dbReference type="Pfam" id="PF15249"/>
    </source>
</evidence>
<evidence type="ECO:0000313" key="4">
    <source>
        <dbReference type="Proteomes" id="UP001175271"/>
    </source>
</evidence>
<proteinExistence type="predicted"/>
<feature type="compositionally biased region" description="Basic residues" evidence="1">
    <location>
        <begin position="352"/>
        <end position="361"/>
    </location>
</feature>
<feature type="compositionally biased region" description="Basic residues" evidence="1">
    <location>
        <begin position="1108"/>
        <end position="1131"/>
    </location>
</feature>
<organism evidence="3 4">
    <name type="scientific">Steinernema hermaphroditum</name>
    <dbReference type="NCBI Taxonomy" id="289476"/>
    <lineage>
        <taxon>Eukaryota</taxon>
        <taxon>Metazoa</taxon>
        <taxon>Ecdysozoa</taxon>
        <taxon>Nematoda</taxon>
        <taxon>Chromadorea</taxon>
        <taxon>Rhabditida</taxon>
        <taxon>Tylenchina</taxon>
        <taxon>Panagrolaimomorpha</taxon>
        <taxon>Strongyloidoidea</taxon>
        <taxon>Steinernematidae</taxon>
        <taxon>Steinernema</taxon>
    </lineage>
</organism>
<evidence type="ECO:0000313" key="3">
    <source>
        <dbReference type="EMBL" id="KAK0399833.1"/>
    </source>
</evidence>
<dbReference type="InterPro" id="IPR015671">
    <property type="entry name" value="GSCR1_dom"/>
</dbReference>
<feature type="compositionally biased region" description="Pro residues" evidence="1">
    <location>
        <begin position="1361"/>
        <end position="1376"/>
    </location>
</feature>
<protein>
    <recommendedName>
        <fullName evidence="2">GLTSCR protein conserved domain-containing protein</fullName>
    </recommendedName>
</protein>
<feature type="compositionally biased region" description="Low complexity" evidence="1">
    <location>
        <begin position="1347"/>
        <end position="1360"/>
    </location>
</feature>
<evidence type="ECO:0000256" key="1">
    <source>
        <dbReference type="SAM" id="MobiDB-lite"/>
    </source>
</evidence>
<feature type="region of interest" description="Disordered" evidence="1">
    <location>
        <begin position="606"/>
        <end position="632"/>
    </location>
</feature>
<feature type="compositionally biased region" description="Polar residues" evidence="1">
    <location>
        <begin position="1595"/>
        <end position="1608"/>
    </location>
</feature>
<dbReference type="Pfam" id="PF15249">
    <property type="entry name" value="GLTSCR1"/>
    <property type="match status" value="1"/>
</dbReference>
<feature type="compositionally biased region" description="Low complexity" evidence="1">
    <location>
        <begin position="455"/>
        <end position="467"/>
    </location>
</feature>
<comment type="caution">
    <text evidence="3">The sequence shown here is derived from an EMBL/GenBank/DDBJ whole genome shotgun (WGS) entry which is preliminary data.</text>
</comment>
<feature type="compositionally biased region" description="Pro residues" evidence="1">
    <location>
        <begin position="443"/>
        <end position="454"/>
    </location>
</feature>
<keyword evidence="4" id="KW-1185">Reference proteome</keyword>
<feature type="region of interest" description="Disordered" evidence="1">
    <location>
        <begin position="1089"/>
        <end position="1147"/>
    </location>
</feature>
<dbReference type="PANTHER" id="PTHR48125">
    <property type="entry name" value="LP07818P1"/>
    <property type="match status" value="1"/>
</dbReference>
<feature type="compositionally biased region" description="Low complexity" evidence="1">
    <location>
        <begin position="506"/>
        <end position="526"/>
    </location>
</feature>
<feature type="compositionally biased region" description="Polar residues" evidence="1">
    <location>
        <begin position="61"/>
        <end position="91"/>
    </location>
</feature>
<accession>A0AA39H5W8</accession>
<feature type="domain" description="GLTSCR protein conserved" evidence="2">
    <location>
        <begin position="672"/>
        <end position="766"/>
    </location>
</feature>
<reference evidence="3" key="1">
    <citation type="submission" date="2023-06" db="EMBL/GenBank/DDBJ databases">
        <title>Genomic analysis of the entomopathogenic nematode Steinernema hermaphroditum.</title>
        <authorList>
            <person name="Schwarz E.M."/>
            <person name="Heppert J.K."/>
            <person name="Baniya A."/>
            <person name="Schwartz H.T."/>
            <person name="Tan C.-H."/>
            <person name="Antoshechkin I."/>
            <person name="Sternberg P.W."/>
            <person name="Goodrich-Blair H."/>
            <person name="Dillman A.R."/>
        </authorList>
    </citation>
    <scope>NUCLEOTIDE SEQUENCE</scope>
    <source>
        <strain evidence="3">PS9179</strain>
        <tissue evidence="3">Whole animal</tissue>
    </source>
</reference>
<feature type="compositionally biased region" description="Basic and acidic residues" evidence="1">
    <location>
        <begin position="1184"/>
        <end position="1230"/>
    </location>
</feature>
<feature type="region of interest" description="Disordered" evidence="1">
    <location>
        <begin position="307"/>
        <end position="378"/>
    </location>
</feature>
<feature type="compositionally biased region" description="Polar residues" evidence="1">
    <location>
        <begin position="1437"/>
        <end position="1447"/>
    </location>
</feature>
<feature type="region of interest" description="Disordered" evidence="1">
    <location>
        <begin position="1179"/>
        <end position="1514"/>
    </location>
</feature>
<sequence>MDPEETDAPPEEDDPYWDYQFGGYGADPYNCSKSPVDYGGDLGMLGAENDINTLAVPLSPTLDSSSGPSYQQHQPPSQTHGQVNSHSQQQKFEYDMSMGQTQQQQQQQLQMQQAPQQQPMQASGMLQQQSVHMQPQHIQTAQPGPSQPQLIQQAPQQIFVQQQPGTVPASSYQYMSNGTTWSMPQQPGQLQQIPQQAVLVPQLNGSQYVLLNSTSGANVVASGAPIIQQQRTVTMSTTSVANVTSMSGGQPIVTSQMLNSDNSSVYSQDQIILPPGCMINPASNGRIQVQVASAPLNSQIVQQNHRVQSVQQPIMQQSSQPNLQQLLSTPSTSHTPVAPAPMPQQSTPASSTKKRPIRRKTPAVQNKKQNDQANAAAGGAVMEARMTGEDTLQIQQIMAELARLQQLDPQGQTYQDQINNLTQRRNEILMKMISGTSLQQPSQPEPSPAPPQPAPVQQQPQYQPQRQPSKRVSNHAQRPPAIRDPPPQNVYEPVYEQKSQPQLIHSSHPSTSFESSQSQQQVYVQSTDNFPSSQPTTVLQYASTSQMSASYQQVQVAPQGVGVVSSGHYASSNVVNSLSQPGGPVASCIITAQQQQEQQQRLLIPKPPAMSTPMKPPTAAAPQQPRPSPVPVIRLPPMKELSQKISHRKDARSRRISRYFELMKKSVEESAKADINTQFRDISDVCKRLLPFAIGAEPEISQKTIENFDHEHLRLSIHQNERKRRLEERLNAMYLKEAMTPVDNELIMLLSLDKEYEKRKLAEEKELVEKCKNGSSEDLWTNFVSKSEFRPFASEVNAALETNKTISIREELEKAKVNVYDYYEFNEDQYARSASPNAMFSTADEEEERSLRILHRKRTRKDLRNLKRAYLYSIADDFQASYKPPYYEMEPSYFEEPAPLTPASIKQEPTPVAVVMSPPLVDKKVASVLSPAAQSTLATPQRQSTPQLQTAQQIVPPVLPPQPVVPKIVIETPTTPTTPVEIERKPCVMDLKTKMKRYRLEQYAFAANATPEKVNNENVNNEHKVPPMKISRFNVDSIPSTSSTPVVSKSEIAISEEAPQPVQERKVQPLKLPLKLPSLKISIKKPVLEPPIENGMSHKELEIEERSGKKKRKEKDKKKKHKERDKKKHRDKSKEREQEAQIEPLKVIKMEMERMAQMKKDQLMEAKRLEIERAAHELQVQQKIDQENEVKKQQEKAIEKEKVKEKEKSKDKEKEKSKDKEKHKDKESKKEKKRKKKHRHEENAKNSLEQNGIHECPASSSLSVVIRPPKTEEASTVPSKIPKLKFKLPVPPPPTLSPELHNTPVAASASLEAKRPASSAGSSSERPNGVVEPLKLRFTRKFQSDTAAKAAAAESVVPVVTAPPPQRAPQPTPPPPVEEKKERKEKKEGGLKLTIKRLVPPTESAPIVPTPHRKERSSKKERSSSSSSKSASSAASNVENSKRSSSAIPPLAATTDPIKNNSSPFAAQEPPTVEQIRPPIRMRIKPPPAPPQSQSQNIEPTPIQAPVFTNPPLNLEDAPPSYSINSFLNTFSEFSKRFTPNCSAQNRLLSSDFPVAAGAFKLYNYGESTAACSRARTDEESESDLRNRTDDLISRLTTNSKPCAQNSS</sequence>
<feature type="compositionally biased region" description="Pro residues" evidence="1">
    <location>
        <begin position="606"/>
        <end position="616"/>
    </location>
</feature>
<feature type="compositionally biased region" description="Low complexity" evidence="1">
    <location>
        <begin position="363"/>
        <end position="378"/>
    </location>
</feature>
<feature type="compositionally biased region" description="Polar residues" evidence="1">
    <location>
        <begin position="124"/>
        <end position="144"/>
    </location>
</feature>
<name>A0AA39H5W8_9BILA</name>
<dbReference type="Proteomes" id="UP001175271">
    <property type="component" value="Unassembled WGS sequence"/>
</dbReference>
<gene>
    <name evidence="3" type="ORF">QR680_003237</name>
</gene>
<feature type="compositionally biased region" description="Basic and acidic residues" evidence="1">
    <location>
        <begin position="1575"/>
        <end position="1593"/>
    </location>
</feature>
<feature type="region of interest" description="Disordered" evidence="1">
    <location>
        <begin position="56"/>
        <end position="148"/>
    </location>
</feature>
<feature type="compositionally biased region" description="Low complexity" evidence="1">
    <location>
        <begin position="100"/>
        <end position="122"/>
    </location>
</feature>
<feature type="region of interest" description="Disordered" evidence="1">
    <location>
        <begin position="437"/>
        <end position="535"/>
    </location>
</feature>
<feature type="region of interest" description="Disordered" evidence="1">
    <location>
        <begin position="1571"/>
        <end position="1608"/>
    </location>
</feature>
<dbReference type="PANTHER" id="PTHR48125:SF12">
    <property type="entry name" value="AT HOOK TRANSCRIPTION FACTOR FAMILY-RELATED"/>
    <property type="match status" value="1"/>
</dbReference>
<feature type="compositionally biased region" description="Basic and acidic residues" evidence="1">
    <location>
        <begin position="1377"/>
        <end position="1390"/>
    </location>
</feature>
<feature type="compositionally biased region" description="Low complexity" evidence="1">
    <location>
        <begin position="1424"/>
        <end position="1436"/>
    </location>
</feature>
<feature type="compositionally biased region" description="Low complexity" evidence="1">
    <location>
        <begin position="316"/>
        <end position="328"/>
    </location>
</feature>
<feature type="compositionally biased region" description="Basic and acidic residues" evidence="1">
    <location>
        <begin position="1096"/>
        <end position="1107"/>
    </location>
</feature>
<dbReference type="EMBL" id="JAUCMV010000005">
    <property type="protein sequence ID" value="KAK0399833.1"/>
    <property type="molecule type" value="Genomic_DNA"/>
</dbReference>